<dbReference type="Proteomes" id="UP001152803">
    <property type="component" value="Unassembled WGS sequence"/>
</dbReference>
<name>A0A9Q1D4E7_CONCO</name>
<evidence type="ECO:0000256" key="1">
    <source>
        <dbReference type="SAM" id="MobiDB-lite"/>
    </source>
</evidence>
<organism evidence="2 3">
    <name type="scientific">Conger conger</name>
    <name type="common">Conger eel</name>
    <name type="synonym">Muraena conger</name>
    <dbReference type="NCBI Taxonomy" id="82655"/>
    <lineage>
        <taxon>Eukaryota</taxon>
        <taxon>Metazoa</taxon>
        <taxon>Chordata</taxon>
        <taxon>Craniata</taxon>
        <taxon>Vertebrata</taxon>
        <taxon>Euteleostomi</taxon>
        <taxon>Actinopterygii</taxon>
        <taxon>Neopterygii</taxon>
        <taxon>Teleostei</taxon>
        <taxon>Anguilliformes</taxon>
        <taxon>Congridae</taxon>
        <taxon>Conger</taxon>
    </lineage>
</organism>
<protein>
    <submittedName>
        <fullName evidence="2">Uncharacterized protein</fullName>
    </submittedName>
</protein>
<comment type="caution">
    <text evidence="2">The sequence shown here is derived from an EMBL/GenBank/DDBJ whole genome shotgun (WGS) entry which is preliminary data.</text>
</comment>
<evidence type="ECO:0000313" key="3">
    <source>
        <dbReference type="Proteomes" id="UP001152803"/>
    </source>
</evidence>
<feature type="region of interest" description="Disordered" evidence="1">
    <location>
        <begin position="115"/>
        <end position="154"/>
    </location>
</feature>
<keyword evidence="3" id="KW-1185">Reference proteome</keyword>
<reference evidence="2" key="1">
    <citation type="journal article" date="2023" name="Science">
        <title>Genome structures resolve the early diversification of teleost fishes.</title>
        <authorList>
            <person name="Parey E."/>
            <person name="Louis A."/>
            <person name="Montfort J."/>
            <person name="Bouchez O."/>
            <person name="Roques C."/>
            <person name="Iampietro C."/>
            <person name="Lluch J."/>
            <person name="Castinel A."/>
            <person name="Donnadieu C."/>
            <person name="Desvignes T."/>
            <person name="Floi Bucao C."/>
            <person name="Jouanno E."/>
            <person name="Wen M."/>
            <person name="Mejri S."/>
            <person name="Dirks R."/>
            <person name="Jansen H."/>
            <person name="Henkel C."/>
            <person name="Chen W.J."/>
            <person name="Zahm M."/>
            <person name="Cabau C."/>
            <person name="Klopp C."/>
            <person name="Thompson A.W."/>
            <person name="Robinson-Rechavi M."/>
            <person name="Braasch I."/>
            <person name="Lecointre G."/>
            <person name="Bobe J."/>
            <person name="Postlethwait J.H."/>
            <person name="Berthelot C."/>
            <person name="Roest Crollius H."/>
            <person name="Guiguen Y."/>
        </authorList>
    </citation>
    <scope>NUCLEOTIDE SEQUENCE</scope>
    <source>
        <strain evidence="2">Concon-B</strain>
    </source>
</reference>
<proteinExistence type="predicted"/>
<gene>
    <name evidence="2" type="ORF">COCON_G00192360</name>
</gene>
<dbReference type="AlphaFoldDB" id="A0A9Q1D4E7"/>
<accession>A0A9Q1D4E7</accession>
<dbReference type="EMBL" id="JAFJMO010000014">
    <property type="protein sequence ID" value="KAJ8257084.1"/>
    <property type="molecule type" value="Genomic_DNA"/>
</dbReference>
<evidence type="ECO:0000313" key="2">
    <source>
        <dbReference type="EMBL" id="KAJ8257084.1"/>
    </source>
</evidence>
<sequence>MPAVARPHCSKSSRSMCVDFTLRSNSTSTGGCGAESIPAAKSTHLTIWPMEEHIDFNVQPRPQPQYSNPSPACTTVSISRRPTNLSYSISHQSQCSCGGVPQCHVPLCQGPQMERNHGLQGGGQRQTRAVGPPPQPGLLGHQALTPDRFFPPSPAVGALQTVEAEGGLSHS</sequence>